<evidence type="ECO:0000256" key="1">
    <source>
        <dbReference type="ARBA" id="ARBA00004123"/>
    </source>
</evidence>
<dbReference type="InterPro" id="IPR050815">
    <property type="entry name" value="TF_fung"/>
</dbReference>
<feature type="compositionally biased region" description="Low complexity" evidence="6">
    <location>
        <begin position="531"/>
        <end position="541"/>
    </location>
</feature>
<evidence type="ECO:0000256" key="5">
    <source>
        <dbReference type="ARBA" id="ARBA00023242"/>
    </source>
</evidence>
<dbReference type="InterPro" id="IPR007219">
    <property type="entry name" value="XnlR_reg_dom"/>
</dbReference>
<keyword evidence="5" id="KW-0539">Nucleus</keyword>
<dbReference type="GO" id="GO:0005634">
    <property type="term" value="C:nucleus"/>
    <property type="evidence" value="ECO:0007669"/>
    <property type="project" value="UniProtKB-SubCell"/>
</dbReference>
<keyword evidence="3" id="KW-0805">Transcription regulation</keyword>
<dbReference type="STRING" id="441960.B6QLQ7"/>
<dbReference type="GO" id="GO:0003677">
    <property type="term" value="F:DNA binding"/>
    <property type="evidence" value="ECO:0007669"/>
    <property type="project" value="InterPro"/>
</dbReference>
<evidence type="ECO:0000259" key="7">
    <source>
        <dbReference type="SMART" id="SM00906"/>
    </source>
</evidence>
<keyword evidence="2" id="KW-0479">Metal-binding</keyword>
<dbReference type="PANTHER" id="PTHR47338:SF4">
    <property type="entry name" value="ZN(II)2CYS6 TRANSCRIPTION FACTOR (EUROFUNG)"/>
    <property type="match status" value="1"/>
</dbReference>
<evidence type="ECO:0000313" key="9">
    <source>
        <dbReference type="Proteomes" id="UP000001294"/>
    </source>
</evidence>
<evidence type="ECO:0000313" key="8">
    <source>
        <dbReference type="EMBL" id="EEA22034.1"/>
    </source>
</evidence>
<dbReference type="SMART" id="SM00906">
    <property type="entry name" value="Fungal_trans"/>
    <property type="match status" value="1"/>
</dbReference>
<dbReference type="OrthoDB" id="424974at2759"/>
<dbReference type="GO" id="GO:0008270">
    <property type="term" value="F:zinc ion binding"/>
    <property type="evidence" value="ECO:0007669"/>
    <property type="project" value="InterPro"/>
</dbReference>
<name>B6QLQ7_TALMQ</name>
<dbReference type="PANTHER" id="PTHR47338">
    <property type="entry name" value="ZN(II)2CYS6 TRANSCRIPTION FACTOR (EUROFUNG)-RELATED"/>
    <property type="match status" value="1"/>
</dbReference>
<reference evidence="9" key="1">
    <citation type="journal article" date="2015" name="Genome Announc.">
        <title>Genome sequence of the AIDS-associated pathogen Penicillium marneffei (ATCC18224) and its near taxonomic relative Talaromyces stipitatus (ATCC10500).</title>
        <authorList>
            <person name="Nierman W.C."/>
            <person name="Fedorova-Abrams N.D."/>
            <person name="Andrianopoulos A."/>
        </authorList>
    </citation>
    <scope>NUCLEOTIDE SEQUENCE [LARGE SCALE GENOMIC DNA]</scope>
    <source>
        <strain evidence="9">ATCC 18224 / CBS 334.59 / QM 7333</strain>
    </source>
</reference>
<evidence type="ECO:0000256" key="2">
    <source>
        <dbReference type="ARBA" id="ARBA00022723"/>
    </source>
</evidence>
<dbReference type="EMBL" id="DS995903">
    <property type="protein sequence ID" value="EEA22034.1"/>
    <property type="molecule type" value="Genomic_DNA"/>
</dbReference>
<evidence type="ECO:0000256" key="3">
    <source>
        <dbReference type="ARBA" id="ARBA00023015"/>
    </source>
</evidence>
<keyword evidence="4" id="KW-0804">Transcription</keyword>
<comment type="subcellular location">
    <subcellularLocation>
        <location evidence="1">Nucleus</location>
    </subcellularLocation>
</comment>
<evidence type="ECO:0000256" key="6">
    <source>
        <dbReference type="SAM" id="MobiDB-lite"/>
    </source>
</evidence>
<dbReference type="CDD" id="cd12148">
    <property type="entry name" value="fungal_TF_MHR"/>
    <property type="match status" value="1"/>
</dbReference>
<evidence type="ECO:0000256" key="4">
    <source>
        <dbReference type="ARBA" id="ARBA00023163"/>
    </source>
</evidence>
<keyword evidence="9" id="KW-1185">Reference proteome</keyword>
<accession>B6QLQ7</accession>
<proteinExistence type="predicted"/>
<dbReference type="AlphaFoldDB" id="B6QLQ7"/>
<protein>
    <recommendedName>
        <fullName evidence="7">Xylanolytic transcriptional activator regulatory domain-containing protein</fullName>
    </recommendedName>
</protein>
<dbReference type="GO" id="GO:0006351">
    <property type="term" value="P:DNA-templated transcription"/>
    <property type="evidence" value="ECO:0007669"/>
    <property type="project" value="InterPro"/>
</dbReference>
<feature type="domain" description="Xylanolytic transcriptional activator regulatory" evidence="7">
    <location>
        <begin position="167"/>
        <end position="239"/>
    </location>
</feature>
<organism evidence="8 9">
    <name type="scientific">Talaromyces marneffei (strain ATCC 18224 / CBS 334.59 / QM 7333)</name>
    <name type="common">Penicillium marneffei</name>
    <dbReference type="NCBI Taxonomy" id="441960"/>
    <lineage>
        <taxon>Eukaryota</taxon>
        <taxon>Fungi</taxon>
        <taxon>Dikarya</taxon>
        <taxon>Ascomycota</taxon>
        <taxon>Pezizomycotina</taxon>
        <taxon>Eurotiomycetes</taxon>
        <taxon>Eurotiomycetidae</taxon>
        <taxon>Eurotiales</taxon>
        <taxon>Trichocomaceae</taxon>
        <taxon>Talaromyces</taxon>
        <taxon>Talaromyces sect. Talaromyces</taxon>
    </lineage>
</organism>
<dbReference type="HOGENOM" id="CLU_015161_0_1_1"/>
<dbReference type="Proteomes" id="UP000001294">
    <property type="component" value="Unassembled WGS sequence"/>
</dbReference>
<feature type="region of interest" description="Disordered" evidence="6">
    <location>
        <begin position="531"/>
        <end position="584"/>
    </location>
</feature>
<dbReference type="VEuPathDB" id="FungiDB:PMAA_058140"/>
<feature type="compositionally biased region" description="Polar residues" evidence="6">
    <location>
        <begin position="561"/>
        <end position="570"/>
    </location>
</feature>
<dbReference type="PhylomeDB" id="B6QLQ7"/>
<sequence>MEINNSIPQLDYDGYTITPLQIPKQNSNSNSFPPTNQSIQEPYPSKEVILEACKIYFLHCYNQPFSFFDEDRFMSRFHWDGVPMYLQLAILATSIRYSSKACWRDCKEEAIDKYACLSWDIISASGLALVDEPDISIVQAIALLSIIDTLDATKIKKHITAGRKRASWVKVGMAIRISQDLDLMRDTGLNIPESEQEERRRLFWSLYLLERIICCSSGRPLAIIDSDCHVRLPSETLGCPSEASSRLDATTTLPAILKYNETQRDTLGNFSSAVLMASAASRATQYAFRDEIESLPPWDHKSEYGTIQSTLFLFTSQMRRRFSGSTMQQQDFLTNGKLDQRKVGHFLLARAFFHLTNCMLNHPFLLALKLRKCHFSIPPSWLRGSRHECFVHSLALSDLLVQAKALNCGITAFFCYCVMVAGSIQVLFLDAEDPTTQARARECVQRCKRYLDEVAPYYKIAESFVSHTISLSIFGYRLTEKATGLQNFLCQSTKYRTILKSYPFADDLSPTDINILRSVVDFGVMSTITSSNSPLNLSSSPADDEPSPDYSMWLHLEDTPETSSMMNNSIEGLAGLPPFLSSAS</sequence>
<dbReference type="Pfam" id="PF04082">
    <property type="entry name" value="Fungal_trans"/>
    <property type="match status" value="1"/>
</dbReference>
<gene>
    <name evidence="8" type="ORF">PMAA_058140</name>
</gene>
<dbReference type="GO" id="GO:0000981">
    <property type="term" value="F:DNA-binding transcription factor activity, RNA polymerase II-specific"/>
    <property type="evidence" value="ECO:0007669"/>
    <property type="project" value="InterPro"/>
</dbReference>